<organism evidence="6 7">
    <name type="scientific">Stachybotrys chartarum (strain CBS 109288 / IBT 7711)</name>
    <name type="common">Toxic black mold</name>
    <name type="synonym">Stilbospora chartarum</name>
    <dbReference type="NCBI Taxonomy" id="1280523"/>
    <lineage>
        <taxon>Eukaryota</taxon>
        <taxon>Fungi</taxon>
        <taxon>Dikarya</taxon>
        <taxon>Ascomycota</taxon>
        <taxon>Pezizomycotina</taxon>
        <taxon>Sordariomycetes</taxon>
        <taxon>Hypocreomycetidae</taxon>
        <taxon>Hypocreales</taxon>
        <taxon>Stachybotryaceae</taxon>
        <taxon>Stachybotrys</taxon>
    </lineage>
</organism>
<dbReference type="OrthoDB" id="2281372at2759"/>
<dbReference type="PANTHER" id="PTHR34997:SF1">
    <property type="entry name" value="PEPTIDOGLYCAN-BINDING LYSIN DOMAIN"/>
    <property type="match status" value="1"/>
</dbReference>
<dbReference type="PROSITE" id="PS51782">
    <property type="entry name" value="LYSM"/>
    <property type="match status" value="1"/>
</dbReference>
<feature type="domain" description="LysM" evidence="5">
    <location>
        <begin position="130"/>
        <end position="176"/>
    </location>
</feature>
<dbReference type="Gene3D" id="3.10.350.10">
    <property type="entry name" value="LysM domain"/>
    <property type="match status" value="1"/>
</dbReference>
<dbReference type="EMBL" id="KL647570">
    <property type="protein sequence ID" value="KEY74479.1"/>
    <property type="molecule type" value="Genomic_DNA"/>
</dbReference>
<dbReference type="PANTHER" id="PTHR34997">
    <property type="entry name" value="AM15"/>
    <property type="match status" value="1"/>
</dbReference>
<evidence type="ECO:0000256" key="3">
    <source>
        <dbReference type="ARBA" id="ARBA00044955"/>
    </source>
</evidence>
<evidence type="ECO:0000256" key="4">
    <source>
        <dbReference type="SAM" id="SignalP"/>
    </source>
</evidence>
<feature type="signal peptide" evidence="4">
    <location>
        <begin position="1"/>
        <end position="19"/>
    </location>
</feature>
<gene>
    <name evidence="6" type="ORF">S7711_04513</name>
</gene>
<comment type="similarity">
    <text evidence="3">Belongs to the secreted LysM effector family.</text>
</comment>
<name>A0A084BAA0_STACB</name>
<keyword evidence="1" id="KW-0147">Chitin-binding</keyword>
<evidence type="ECO:0000256" key="2">
    <source>
        <dbReference type="ARBA" id="ARBA00023026"/>
    </source>
</evidence>
<dbReference type="InterPro" id="IPR052210">
    <property type="entry name" value="LysM1-like"/>
</dbReference>
<dbReference type="AlphaFoldDB" id="A0A084BAA0"/>
<evidence type="ECO:0000256" key="1">
    <source>
        <dbReference type="ARBA" id="ARBA00022669"/>
    </source>
</evidence>
<keyword evidence="2" id="KW-0843">Virulence</keyword>
<dbReference type="InterPro" id="IPR018392">
    <property type="entry name" value="LysM"/>
</dbReference>
<evidence type="ECO:0000313" key="6">
    <source>
        <dbReference type="EMBL" id="KEY74479.1"/>
    </source>
</evidence>
<evidence type="ECO:0000259" key="5">
    <source>
        <dbReference type="PROSITE" id="PS51782"/>
    </source>
</evidence>
<dbReference type="InterPro" id="IPR036779">
    <property type="entry name" value="LysM_dom_sf"/>
</dbReference>
<protein>
    <recommendedName>
        <fullName evidence="5">LysM domain-containing protein</fullName>
    </recommendedName>
</protein>
<reference evidence="6 7" key="1">
    <citation type="journal article" date="2014" name="BMC Genomics">
        <title>Comparative genome sequencing reveals chemotype-specific gene clusters in the toxigenic black mold Stachybotrys.</title>
        <authorList>
            <person name="Semeiks J."/>
            <person name="Borek D."/>
            <person name="Otwinowski Z."/>
            <person name="Grishin N.V."/>
        </authorList>
    </citation>
    <scope>NUCLEOTIDE SEQUENCE [LARGE SCALE GENOMIC DNA]</scope>
    <source>
        <strain evidence="7">CBS 109288 / IBT 7711</strain>
    </source>
</reference>
<evidence type="ECO:0000313" key="7">
    <source>
        <dbReference type="Proteomes" id="UP000028045"/>
    </source>
</evidence>
<proteinExistence type="inferred from homology"/>
<dbReference type="Proteomes" id="UP000028045">
    <property type="component" value="Unassembled WGS sequence"/>
</dbReference>
<accession>A0A084BAA0</accession>
<sequence length="260" mass="27635">MSRLFFILSLLVAASVTVAASVVAVLGTARLTLARPLIVPDSTLLTMTPTLATTFLCTGNFHIVESGGQHRLHRLWTETYYCVGVTGTPTTRPTTTISTRITTVTTTTSQGNGITTPTTTHPQIASKCNSFLFMRPGESCQVIAARNDISQAQFIACNPSAGSSCIGLWANANACVRTVGFVPPGVMNCYTTGNTWGDNQPAALAGVVEWCKGNSNSDGNGAYATAQTKYGCSNAQYGQNKLEFWIRNNFGVDMSLSVAR</sequence>
<keyword evidence="7" id="KW-1185">Reference proteome</keyword>
<dbReference type="HOGENOM" id="CLU_1070292_0_0_1"/>
<dbReference type="GO" id="GO:0008061">
    <property type="term" value="F:chitin binding"/>
    <property type="evidence" value="ECO:0007669"/>
    <property type="project" value="UniProtKB-KW"/>
</dbReference>
<feature type="chain" id="PRO_5005411867" description="LysM domain-containing protein" evidence="4">
    <location>
        <begin position="20"/>
        <end position="260"/>
    </location>
</feature>
<keyword evidence="4" id="KW-0732">Signal</keyword>